<gene>
    <name evidence="2" type="ORF">HAX54_050599</name>
</gene>
<dbReference type="Proteomes" id="UP000823775">
    <property type="component" value="Unassembled WGS sequence"/>
</dbReference>
<protein>
    <submittedName>
        <fullName evidence="2">Uncharacterized protein</fullName>
    </submittedName>
</protein>
<evidence type="ECO:0000256" key="1">
    <source>
        <dbReference type="SAM" id="MobiDB-lite"/>
    </source>
</evidence>
<organism evidence="2 3">
    <name type="scientific">Datura stramonium</name>
    <name type="common">Jimsonweed</name>
    <name type="synonym">Common thornapple</name>
    <dbReference type="NCBI Taxonomy" id="4076"/>
    <lineage>
        <taxon>Eukaryota</taxon>
        <taxon>Viridiplantae</taxon>
        <taxon>Streptophyta</taxon>
        <taxon>Embryophyta</taxon>
        <taxon>Tracheophyta</taxon>
        <taxon>Spermatophyta</taxon>
        <taxon>Magnoliopsida</taxon>
        <taxon>eudicotyledons</taxon>
        <taxon>Gunneridae</taxon>
        <taxon>Pentapetalae</taxon>
        <taxon>asterids</taxon>
        <taxon>lamiids</taxon>
        <taxon>Solanales</taxon>
        <taxon>Solanaceae</taxon>
        <taxon>Solanoideae</taxon>
        <taxon>Datureae</taxon>
        <taxon>Datura</taxon>
    </lineage>
</organism>
<dbReference type="EMBL" id="JACEIK010000888">
    <property type="protein sequence ID" value="MCD7463446.1"/>
    <property type="molecule type" value="Genomic_DNA"/>
</dbReference>
<name>A0ABS8SX71_DATST</name>
<evidence type="ECO:0000313" key="3">
    <source>
        <dbReference type="Proteomes" id="UP000823775"/>
    </source>
</evidence>
<comment type="caution">
    <text evidence="2">The sequence shown here is derived from an EMBL/GenBank/DDBJ whole genome shotgun (WGS) entry which is preliminary data.</text>
</comment>
<feature type="region of interest" description="Disordered" evidence="1">
    <location>
        <begin position="1"/>
        <end position="29"/>
    </location>
</feature>
<accession>A0ABS8SX71</accession>
<sequence>KAVIAQESAACGVGQQQKKESPQSSTQLMDPVDGTENFDILNVSNAGFKLEFVSPDKHDESSICEIEIEDISSGIAY</sequence>
<evidence type="ECO:0000313" key="2">
    <source>
        <dbReference type="EMBL" id="MCD7463446.1"/>
    </source>
</evidence>
<feature type="non-terminal residue" evidence="2">
    <location>
        <position position="1"/>
    </location>
</feature>
<reference evidence="2 3" key="1">
    <citation type="journal article" date="2021" name="BMC Genomics">
        <title>Datura genome reveals duplications of psychoactive alkaloid biosynthetic genes and high mutation rate following tissue culture.</title>
        <authorList>
            <person name="Rajewski A."/>
            <person name="Carter-House D."/>
            <person name="Stajich J."/>
            <person name="Litt A."/>
        </authorList>
    </citation>
    <scope>NUCLEOTIDE SEQUENCE [LARGE SCALE GENOMIC DNA]</scope>
    <source>
        <strain evidence="2">AR-01</strain>
    </source>
</reference>
<proteinExistence type="predicted"/>
<keyword evidence="3" id="KW-1185">Reference proteome</keyword>